<dbReference type="SUPFAM" id="SSF54001">
    <property type="entry name" value="Cysteine proteinases"/>
    <property type="match status" value="1"/>
</dbReference>
<dbReference type="InterPro" id="IPR032675">
    <property type="entry name" value="LRR_dom_sf"/>
</dbReference>
<dbReference type="Pfam" id="PF01841">
    <property type="entry name" value="Transglut_core"/>
    <property type="match status" value="1"/>
</dbReference>
<dbReference type="InterPro" id="IPR026906">
    <property type="entry name" value="LRR_5"/>
</dbReference>
<feature type="chain" id="PRO_5001471754" description="Transglutaminase-like domain-containing protein" evidence="1">
    <location>
        <begin position="27"/>
        <end position="682"/>
    </location>
</feature>
<dbReference type="PANTHER" id="PTHR46333:SF2">
    <property type="entry name" value="CYTOKINESIS PROTEIN 3"/>
    <property type="match status" value="1"/>
</dbReference>
<dbReference type="GO" id="GO:0005737">
    <property type="term" value="C:cytoplasm"/>
    <property type="evidence" value="ECO:0007669"/>
    <property type="project" value="TreeGrafter"/>
</dbReference>
<dbReference type="InterPro" id="IPR052557">
    <property type="entry name" value="CAP/Cytokinesis_protein"/>
</dbReference>
<dbReference type="Proteomes" id="UP000020977">
    <property type="component" value="Unassembled WGS sequence"/>
</dbReference>
<dbReference type="PATRIC" id="fig|1188239.3.peg.956"/>
<reference evidence="3 4" key="1">
    <citation type="submission" date="2014-03" db="EMBL/GenBank/DDBJ databases">
        <title>Genome sequence of Mycoplasma ovipneumoniae strain 14811.</title>
        <authorList>
            <person name="Sirand-Pugnet P."/>
            <person name="Breton M."/>
            <person name="Dordet-Frisoni E."/>
            <person name="Baranowski E."/>
            <person name="Barre A."/>
            <person name="Couture C."/>
            <person name="Dupuy V."/>
            <person name="Gaurivaud P."/>
            <person name="Jacob D."/>
            <person name="Lemaitre C."/>
            <person name="Manso-Silvan L."/>
            <person name="Nikolski M."/>
            <person name="Nouvel L.-X."/>
            <person name="Poumarat F."/>
            <person name="Tardy F."/>
            <person name="Thebault P."/>
            <person name="Theil S."/>
            <person name="Citti C."/>
            <person name="Thiaucourt F."/>
            <person name="Blanchard A."/>
        </authorList>
    </citation>
    <scope>NUCLEOTIDE SEQUENCE [LARGE SCALE GENOMIC DNA]</scope>
    <source>
        <strain evidence="3 4">14811</strain>
    </source>
</reference>
<evidence type="ECO:0000259" key="2">
    <source>
        <dbReference type="SMART" id="SM00460"/>
    </source>
</evidence>
<dbReference type="InterPro" id="IPR002931">
    <property type="entry name" value="Transglutaminase-like"/>
</dbReference>
<dbReference type="PANTHER" id="PTHR46333">
    <property type="entry name" value="CYTOKINESIS PROTEIN 3"/>
    <property type="match status" value="1"/>
</dbReference>
<dbReference type="PROSITE" id="PS51257">
    <property type="entry name" value="PROKAR_LIPOPROTEIN"/>
    <property type="match status" value="1"/>
</dbReference>
<dbReference type="AlphaFoldDB" id="A0A014L6P0"/>
<dbReference type="Gene3D" id="3.80.10.10">
    <property type="entry name" value="Ribonuclease Inhibitor"/>
    <property type="match status" value="2"/>
</dbReference>
<protein>
    <recommendedName>
        <fullName evidence="2">Transglutaminase-like domain-containing protein</fullName>
    </recommendedName>
</protein>
<dbReference type="Pfam" id="PF13306">
    <property type="entry name" value="LRR_5"/>
    <property type="match status" value="2"/>
</dbReference>
<dbReference type="InterPro" id="IPR038765">
    <property type="entry name" value="Papain-like_cys_pep_sf"/>
</dbReference>
<dbReference type="Gene3D" id="3.10.620.30">
    <property type="match status" value="1"/>
</dbReference>
<sequence length="682" mass="78994">MKKLRKSLFLVLISSGSLFLTSCGLATSRIELQNKKDESAKTQHQENNFIQKETLTTEKTSNLLDNSEAQISQKNNFDQKIDQKIEQKSDQVSIPKSNIKTKTVKKQILKNFNQNKNQNQQQKQVLDPKNNNKTKIITKKQPEPAVFANFSQKYLQLENDVKNFINTELKELKHEFFRDKLNQVIDEVEYEKIRDQKNQNDSFFKNNIEKLTKIFDEVKTNYKNSTDFSQIIQPKIQDEKPKEKDENSYPLGIEKYQDYQGNLNSNNSAKSFMNLIDPKDVRNFEYQGYNEKNRKKVADFTKKLIDESKPKTDQEKIKIIFDWIVKNVKYAWNLSRIPAVEPSTVLEELYAVCGGYSNLYKAMLDSIGIKNSIVIGWSKFGPHQWNLVFDTKTKEFFHSDPTWGQFRRNDAEFAKDHKAFKILDSFYSENGQTYEYNLGVSLVSADTNDIQPATEIKNKSKVVGISNDFLKKASRLYIGPNVSRIDYQSGTFNVKSIEVDPQNPYFASKDGILYNKNLTKLIIMPEKYDFSSFVLPKTVQEIEDYKFSLNAKNLEKITVEPGNYYFRDYGGILYNNDLSKIIFIPKNYKGKIITAKNVKLDPHTFANNPKITEIEISQGAKEIPDFTFNSLSSLLTIKIPQSLEKFSENAFVGIDLRKIKIIYPPKIDKNVANVLKKLKKMQ</sequence>
<comment type="caution">
    <text evidence="3">The sequence shown here is derived from an EMBL/GenBank/DDBJ whole genome shotgun (WGS) entry which is preliminary data.</text>
</comment>
<dbReference type="EMBL" id="JFAD01000019">
    <property type="protein sequence ID" value="EXU61099.1"/>
    <property type="molecule type" value="Genomic_DNA"/>
</dbReference>
<evidence type="ECO:0000256" key="1">
    <source>
        <dbReference type="SAM" id="SignalP"/>
    </source>
</evidence>
<name>A0A014L6P0_9BACT</name>
<dbReference type="STRING" id="1188239.MOVI_3850"/>
<evidence type="ECO:0000313" key="3">
    <source>
        <dbReference type="EMBL" id="EXU61099.1"/>
    </source>
</evidence>
<organism evidence="3 4">
    <name type="scientific">Mesomycoplasma ovipneumoniae 14811</name>
    <dbReference type="NCBI Taxonomy" id="1188239"/>
    <lineage>
        <taxon>Bacteria</taxon>
        <taxon>Bacillati</taxon>
        <taxon>Mycoplasmatota</taxon>
        <taxon>Mycoplasmoidales</taxon>
        <taxon>Metamycoplasmataceae</taxon>
        <taxon>Mesomycoplasma</taxon>
    </lineage>
</organism>
<proteinExistence type="predicted"/>
<feature type="domain" description="Transglutaminase-like" evidence="2">
    <location>
        <begin position="345"/>
        <end position="403"/>
    </location>
</feature>
<dbReference type="RefSeq" id="WP_044284223.1">
    <property type="nucleotide sequence ID" value="NZ_JFAD01000019.1"/>
</dbReference>
<feature type="signal peptide" evidence="1">
    <location>
        <begin position="1"/>
        <end position="26"/>
    </location>
</feature>
<dbReference type="eggNOG" id="COG3291">
    <property type="taxonomic scope" value="Bacteria"/>
</dbReference>
<evidence type="ECO:0000313" key="4">
    <source>
        <dbReference type="Proteomes" id="UP000020977"/>
    </source>
</evidence>
<keyword evidence="1" id="KW-0732">Signal</keyword>
<gene>
    <name evidence="3" type="ORF">MOVI_3850</name>
</gene>
<dbReference type="SMART" id="SM00460">
    <property type="entry name" value="TGc"/>
    <property type="match status" value="1"/>
</dbReference>
<dbReference type="eggNOG" id="COG5279">
    <property type="taxonomic scope" value="Bacteria"/>
</dbReference>
<accession>A0A014L6P0</accession>